<dbReference type="InterPro" id="IPR036465">
    <property type="entry name" value="vWFA_dom_sf"/>
</dbReference>
<dbReference type="EMBL" id="JARVCO010000010">
    <property type="protein sequence ID" value="MDZ8119248.1"/>
    <property type="molecule type" value="Genomic_DNA"/>
</dbReference>
<dbReference type="InterPro" id="IPR002035">
    <property type="entry name" value="VWF_A"/>
</dbReference>
<dbReference type="InterPro" id="IPR024163">
    <property type="entry name" value="Aerotolerance_reg_N"/>
</dbReference>
<keyword evidence="4 5" id="KW-0472">Membrane</keyword>
<dbReference type="InterPro" id="IPR050768">
    <property type="entry name" value="UPF0353/GerABKA_families"/>
</dbReference>
<dbReference type="PANTHER" id="PTHR22550">
    <property type="entry name" value="SPORE GERMINATION PROTEIN"/>
    <property type="match status" value="1"/>
</dbReference>
<proteinExistence type="predicted"/>
<keyword evidence="8" id="KW-1185">Reference proteome</keyword>
<evidence type="ECO:0000256" key="2">
    <source>
        <dbReference type="ARBA" id="ARBA00022692"/>
    </source>
</evidence>
<dbReference type="PROSITE" id="PS50234">
    <property type="entry name" value="VWFA"/>
    <property type="match status" value="1"/>
</dbReference>
<keyword evidence="2 5" id="KW-0812">Transmembrane</keyword>
<evidence type="ECO:0000259" key="6">
    <source>
        <dbReference type="PROSITE" id="PS50234"/>
    </source>
</evidence>
<comment type="caution">
    <text evidence="7">The sequence shown here is derived from an EMBL/GenBank/DDBJ whole genome shotgun (WGS) entry which is preliminary data.</text>
</comment>
<reference evidence="7 8" key="1">
    <citation type="journal article" date="2024" name="Appl. Environ. Microbiol.">
        <title>Pontiella agarivorans sp. nov., a novel marine anaerobic bacterium capable of degrading macroalgal polysaccharides and fixing nitrogen.</title>
        <authorList>
            <person name="Liu N."/>
            <person name="Kivenson V."/>
            <person name="Peng X."/>
            <person name="Cui Z."/>
            <person name="Lankiewicz T.S."/>
            <person name="Gosselin K.M."/>
            <person name="English C.J."/>
            <person name="Blair E.M."/>
            <person name="O'Malley M.A."/>
            <person name="Valentine D.L."/>
        </authorList>
    </citation>
    <scope>NUCLEOTIDE SEQUENCE [LARGE SCALE GENOMIC DNA]</scope>
    <source>
        <strain evidence="7 8">NLcol2</strain>
    </source>
</reference>
<evidence type="ECO:0000256" key="1">
    <source>
        <dbReference type="ARBA" id="ARBA00022475"/>
    </source>
</evidence>
<accession>A0ABU5MYI4</accession>
<sequence length="320" mass="35775">MRLAYPYFLLLLLLIPLLLWLRLYMVRKRSMQFSSGAVLKGLPKSWRVRLQPVIPLFYTLGLICIIVALARPQRGLEDSRVRTEAVDIILLLDLSGSMDTSDFQKFGQRMSRLEASQEVITRFLENRPNDRIGMVAFATLPYAVAPLTLDHGWLVERMEGLNTKMLDGNRTAIGDGIASAVNRLRDSEAKSKVIILLTDGANNAGTLSPENAASAAEALGIKIYTIGAGGARTGFFMQRQEVDEDTLKKISKTTGAKFYRAKDLETLEAVYEEIDQLEKTEIEVERFTRFEEKSFGWLVAGIAFLALEQLLGLSKIGRLP</sequence>
<dbReference type="PANTHER" id="PTHR22550:SF5">
    <property type="entry name" value="LEUCINE ZIPPER PROTEIN 4"/>
    <property type="match status" value="1"/>
</dbReference>
<keyword evidence="1" id="KW-1003">Cell membrane</keyword>
<dbReference type="Pfam" id="PF07584">
    <property type="entry name" value="BatA"/>
    <property type="match status" value="1"/>
</dbReference>
<evidence type="ECO:0000313" key="8">
    <source>
        <dbReference type="Proteomes" id="UP001290861"/>
    </source>
</evidence>
<evidence type="ECO:0000256" key="4">
    <source>
        <dbReference type="ARBA" id="ARBA00023136"/>
    </source>
</evidence>
<dbReference type="Proteomes" id="UP001290861">
    <property type="component" value="Unassembled WGS sequence"/>
</dbReference>
<organism evidence="7 8">
    <name type="scientific">Pontiella agarivorans</name>
    <dbReference type="NCBI Taxonomy" id="3038953"/>
    <lineage>
        <taxon>Bacteria</taxon>
        <taxon>Pseudomonadati</taxon>
        <taxon>Kiritimatiellota</taxon>
        <taxon>Kiritimatiellia</taxon>
        <taxon>Kiritimatiellales</taxon>
        <taxon>Pontiellaceae</taxon>
        <taxon>Pontiella</taxon>
    </lineage>
</organism>
<evidence type="ECO:0000313" key="7">
    <source>
        <dbReference type="EMBL" id="MDZ8119248.1"/>
    </source>
</evidence>
<feature type="transmembrane region" description="Helical" evidence="5">
    <location>
        <begin position="295"/>
        <end position="313"/>
    </location>
</feature>
<dbReference type="SUPFAM" id="SSF53300">
    <property type="entry name" value="vWA-like"/>
    <property type="match status" value="1"/>
</dbReference>
<dbReference type="Gene3D" id="3.40.50.410">
    <property type="entry name" value="von Willebrand factor, type A domain"/>
    <property type="match status" value="1"/>
</dbReference>
<feature type="transmembrane region" description="Helical" evidence="5">
    <location>
        <begin position="6"/>
        <end position="25"/>
    </location>
</feature>
<dbReference type="RefSeq" id="WP_322609032.1">
    <property type="nucleotide sequence ID" value="NZ_JARVCO010000010.1"/>
</dbReference>
<dbReference type="SMART" id="SM00327">
    <property type="entry name" value="VWA"/>
    <property type="match status" value="1"/>
</dbReference>
<evidence type="ECO:0000256" key="5">
    <source>
        <dbReference type="SAM" id="Phobius"/>
    </source>
</evidence>
<name>A0ABU5MYI4_9BACT</name>
<protein>
    <submittedName>
        <fullName evidence="7">VWA domain-containing protein</fullName>
    </submittedName>
</protein>
<dbReference type="Pfam" id="PF00092">
    <property type="entry name" value="VWA"/>
    <property type="match status" value="1"/>
</dbReference>
<feature type="domain" description="VWFA" evidence="6">
    <location>
        <begin position="87"/>
        <end position="274"/>
    </location>
</feature>
<evidence type="ECO:0000256" key="3">
    <source>
        <dbReference type="ARBA" id="ARBA00022989"/>
    </source>
</evidence>
<gene>
    <name evidence="7" type="ORF">P9H32_11495</name>
</gene>
<feature type="transmembrane region" description="Helical" evidence="5">
    <location>
        <begin position="53"/>
        <end position="70"/>
    </location>
</feature>
<keyword evidence="3 5" id="KW-1133">Transmembrane helix</keyword>